<dbReference type="SUPFAM" id="SSF52540">
    <property type="entry name" value="P-loop containing nucleoside triphosphate hydrolases"/>
    <property type="match status" value="1"/>
</dbReference>
<organism evidence="1 2">
    <name type="scientific">Fulvimarina manganoxydans</name>
    <dbReference type="NCBI Taxonomy" id="937218"/>
    <lineage>
        <taxon>Bacteria</taxon>
        <taxon>Pseudomonadati</taxon>
        <taxon>Pseudomonadota</taxon>
        <taxon>Alphaproteobacteria</taxon>
        <taxon>Hyphomicrobiales</taxon>
        <taxon>Aurantimonadaceae</taxon>
        <taxon>Fulvimarina</taxon>
    </lineage>
</organism>
<protein>
    <submittedName>
        <fullName evidence="1">Intracellular multiplication protein IcmB</fullName>
    </submittedName>
</protein>
<dbReference type="EMBL" id="FWXR01000008">
    <property type="protein sequence ID" value="SMC78073.1"/>
    <property type="molecule type" value="Genomic_DNA"/>
</dbReference>
<reference evidence="1 2" key="1">
    <citation type="submission" date="2017-04" db="EMBL/GenBank/DDBJ databases">
        <authorList>
            <person name="Afonso C.L."/>
            <person name="Miller P.J."/>
            <person name="Scott M.A."/>
            <person name="Spackman E."/>
            <person name="Goraichik I."/>
            <person name="Dimitrov K.M."/>
            <person name="Suarez D.L."/>
            <person name="Swayne D.E."/>
        </authorList>
    </citation>
    <scope>NUCLEOTIDE SEQUENCE [LARGE SCALE GENOMIC DNA]</scope>
    <source>
        <strain evidence="1 2">CGMCC 1.10972</strain>
    </source>
</reference>
<dbReference type="OrthoDB" id="7229084at2"/>
<dbReference type="AlphaFoldDB" id="A0A1W2BYP8"/>
<dbReference type="Gene3D" id="3.40.50.300">
    <property type="entry name" value="P-loop containing nucleotide triphosphate hydrolases"/>
    <property type="match status" value="1"/>
</dbReference>
<keyword evidence="2" id="KW-1185">Reference proteome</keyword>
<dbReference type="InterPro" id="IPR027417">
    <property type="entry name" value="P-loop_NTPase"/>
</dbReference>
<evidence type="ECO:0000313" key="2">
    <source>
        <dbReference type="Proteomes" id="UP000192656"/>
    </source>
</evidence>
<proteinExistence type="predicted"/>
<dbReference type="Proteomes" id="UP000192656">
    <property type="component" value="Unassembled WGS sequence"/>
</dbReference>
<dbReference type="RefSeq" id="WP_084410026.1">
    <property type="nucleotide sequence ID" value="NZ_FWXR01000008.1"/>
</dbReference>
<name>A0A1W2BYP8_9HYPH</name>
<accession>A0A1W2BYP8</accession>
<gene>
    <name evidence="1" type="ORF">SAMN06297251_10843</name>
</gene>
<sequence length="1004" mass="110523">MGLFDGLAAFAARSVLKSSLDGYCRLVTTEDEHSFVSDDGSLSSVFALDGFRSIPGGPEVSVAVEHLRIALSAYLSTPGHSIQLWFGHAPDLAKSDIETIVRTTGKTAADSGLDLVDLLSERRALLPKKLSGERSYLVLWSRPSLMSKAERKDDTAELRETLKSRKPATSAQQPGIGFQSLLTRHVSVGDALVREFSNTGIVLERLTTHEALSVMRGVINPDFMAEGRAWKGVLPGDKVRARMPANDRELRRGDISNLLWPIISRQLMTDHCEVIDQHTVEIGNHVASGFDITLGPEIVVEFNALIRRILEAEDKIAWRCSMSFDSGGFQGQVFKEQYAGLFTWTAAISNGRIRRAFEQLRQWDGAGDTVIRWRASFAAWAPKDEVKALRRHVSTLRRTVERWGNCQTDALVGDPLECIMSSSLGITSASTAPAASASMGEALALAPIARPASPWPSGAVLLRTRDGKLWPYQPGSSEQLASVDVIVGTPGSGKSVLMNTINLGVALSRQTGRSETGEGLLPRISIIDIGPSSSGLISLIRDALPVHRRHEAVYHRLKMDDRYAVNPFDTQLGLRKPVAHERAYLINLISLICTPDGEDAPLDGITQMAAATIDAAYESFAGNKAKRYRKGESYEIDDAIAKAGIEIDAETTWWEITDALFDKGRAHEAALAQRLAVPVLGDLISVSNEPTVKEPFKEMRTKTSEGLLTAFQRMMTSAIRDFPILAKPTRFDLSNARVIAFDLADVTSTAGPQARRQTAIMYMMARQAVTSDFWLNADELRGLPISTDYRDFHLRRVENNRKMPKRLCFDEYHLTGGLGIRDQVVQDVRVGRKAGVQISLASQLLDDFDSSIQELATSFWFCNVPSEQSRRAICERYGLGPSAREAMANLRGPIQGEGAPVLAMMYLRSGTYVQMLMNEPGPIELWALSTTAEDAALRQILYDRLGSKTARQLLAKRFPSGSAKRALERRLAELEDRGEAVDDRARDDVLKSLADELIKEMGEA</sequence>
<dbReference type="STRING" id="937218.SAMN06297251_10843"/>
<evidence type="ECO:0000313" key="1">
    <source>
        <dbReference type="EMBL" id="SMC78073.1"/>
    </source>
</evidence>